<dbReference type="PANTHER" id="PTHR30579">
    <property type="entry name" value="TRANSCRIPTIONAL REGULATOR"/>
    <property type="match status" value="1"/>
</dbReference>
<keyword evidence="2" id="KW-0805">Transcription regulation</keyword>
<dbReference type="PRINTS" id="PR00039">
    <property type="entry name" value="HTHLYSR"/>
</dbReference>
<sequence>MSDANRSPFRLDVDLITLRALVAIADTGSFSAAAERIGRTQSAVSLQIAKLEERLQTRLLRRSSRHVSQTPEGELLIGYARRILALADEAATALTAPEAAAPFRVGFADYLAPDHLHALLGRFRQAHPKLVFELRLGTGLMLREALASGALDVAVAGPDGGMGADDGEVLLTEPMVWVAASQGAPQGAPLAEPVPLVLMQPPCSFRRVALEALDRAGLGWRVGTEANAIQAVRSAVQAQLGVSAVARSAAAGMRILGAPLPALPETAMVAYRGPGGHPLTDRFIAFLKDGLAAPGAAALAAE</sequence>
<protein>
    <submittedName>
        <fullName evidence="6">LysR substrate-binding domain-containing protein</fullName>
    </submittedName>
</protein>
<dbReference type="InterPro" id="IPR036390">
    <property type="entry name" value="WH_DNA-bd_sf"/>
</dbReference>
<keyword evidence="3" id="KW-0238">DNA-binding</keyword>
<dbReference type="EMBL" id="BSYI01000016">
    <property type="protein sequence ID" value="GMG83136.1"/>
    <property type="molecule type" value="Genomic_DNA"/>
</dbReference>
<reference evidence="6 7" key="1">
    <citation type="submission" date="2023-04" db="EMBL/GenBank/DDBJ databases">
        <title>Marinoamorphus aggregata gen. nov., sp. Nov., isolate from tissue of brittle star Ophioplocus japonicus.</title>
        <authorList>
            <person name="Kawano K."/>
            <person name="Sawayama S."/>
            <person name="Nakagawa S."/>
        </authorList>
    </citation>
    <scope>NUCLEOTIDE SEQUENCE [LARGE SCALE GENOMIC DNA]</scope>
    <source>
        <strain evidence="6 7">NKW23</strain>
    </source>
</reference>
<proteinExistence type="inferred from homology"/>
<organism evidence="6 7">
    <name type="scientific">Paralimibaculum aggregatum</name>
    <dbReference type="NCBI Taxonomy" id="3036245"/>
    <lineage>
        <taxon>Bacteria</taxon>
        <taxon>Pseudomonadati</taxon>
        <taxon>Pseudomonadota</taxon>
        <taxon>Alphaproteobacteria</taxon>
        <taxon>Rhodobacterales</taxon>
        <taxon>Paracoccaceae</taxon>
        <taxon>Paralimibaculum</taxon>
    </lineage>
</organism>
<evidence type="ECO:0000256" key="3">
    <source>
        <dbReference type="ARBA" id="ARBA00023125"/>
    </source>
</evidence>
<dbReference type="RefSeq" id="WP_285671934.1">
    <property type="nucleotide sequence ID" value="NZ_BSYI01000016.1"/>
</dbReference>
<evidence type="ECO:0000256" key="2">
    <source>
        <dbReference type="ARBA" id="ARBA00023015"/>
    </source>
</evidence>
<comment type="caution">
    <text evidence="6">The sequence shown here is derived from an EMBL/GenBank/DDBJ whole genome shotgun (WGS) entry which is preliminary data.</text>
</comment>
<evidence type="ECO:0000313" key="7">
    <source>
        <dbReference type="Proteomes" id="UP001239909"/>
    </source>
</evidence>
<evidence type="ECO:0000256" key="4">
    <source>
        <dbReference type="ARBA" id="ARBA00023163"/>
    </source>
</evidence>
<dbReference type="Pfam" id="PF00126">
    <property type="entry name" value="HTH_1"/>
    <property type="match status" value="1"/>
</dbReference>
<dbReference type="PANTHER" id="PTHR30579:SF7">
    <property type="entry name" value="HTH-TYPE TRANSCRIPTIONAL REGULATOR LRHA-RELATED"/>
    <property type="match status" value="1"/>
</dbReference>
<evidence type="ECO:0000259" key="5">
    <source>
        <dbReference type="PROSITE" id="PS50931"/>
    </source>
</evidence>
<dbReference type="Gene3D" id="3.40.190.10">
    <property type="entry name" value="Periplasmic binding protein-like II"/>
    <property type="match status" value="2"/>
</dbReference>
<dbReference type="InterPro" id="IPR036388">
    <property type="entry name" value="WH-like_DNA-bd_sf"/>
</dbReference>
<dbReference type="Pfam" id="PF03466">
    <property type="entry name" value="LysR_substrate"/>
    <property type="match status" value="1"/>
</dbReference>
<keyword evidence="7" id="KW-1185">Reference proteome</keyword>
<comment type="similarity">
    <text evidence="1">Belongs to the LysR transcriptional regulatory family.</text>
</comment>
<dbReference type="SUPFAM" id="SSF53850">
    <property type="entry name" value="Periplasmic binding protein-like II"/>
    <property type="match status" value="1"/>
</dbReference>
<evidence type="ECO:0000256" key="1">
    <source>
        <dbReference type="ARBA" id="ARBA00009437"/>
    </source>
</evidence>
<dbReference type="PROSITE" id="PS50931">
    <property type="entry name" value="HTH_LYSR"/>
    <property type="match status" value="1"/>
</dbReference>
<dbReference type="InterPro" id="IPR050176">
    <property type="entry name" value="LTTR"/>
</dbReference>
<keyword evidence="4" id="KW-0804">Transcription</keyword>
<feature type="domain" description="HTH lysR-type" evidence="5">
    <location>
        <begin position="13"/>
        <end position="70"/>
    </location>
</feature>
<dbReference type="InterPro" id="IPR000847">
    <property type="entry name" value="LysR_HTH_N"/>
</dbReference>
<evidence type="ECO:0000313" key="6">
    <source>
        <dbReference type="EMBL" id="GMG83136.1"/>
    </source>
</evidence>
<dbReference type="SUPFAM" id="SSF46785">
    <property type="entry name" value="Winged helix' DNA-binding domain"/>
    <property type="match status" value="1"/>
</dbReference>
<dbReference type="InterPro" id="IPR005119">
    <property type="entry name" value="LysR_subst-bd"/>
</dbReference>
<name>A0ABQ6LQQ7_9RHOB</name>
<gene>
    <name evidence="6" type="ORF">LNKW23_23490</name>
</gene>
<dbReference type="Gene3D" id="1.10.10.10">
    <property type="entry name" value="Winged helix-like DNA-binding domain superfamily/Winged helix DNA-binding domain"/>
    <property type="match status" value="1"/>
</dbReference>
<accession>A0ABQ6LQQ7</accession>
<dbReference type="Proteomes" id="UP001239909">
    <property type="component" value="Unassembled WGS sequence"/>
</dbReference>